<keyword evidence="2" id="KW-0812">Transmembrane</keyword>
<comment type="caution">
    <text evidence="3">The sequence shown here is derived from an EMBL/GenBank/DDBJ whole genome shotgun (WGS) entry which is preliminary data.</text>
</comment>
<keyword evidence="2" id="KW-0472">Membrane</keyword>
<evidence type="ECO:0000313" key="3">
    <source>
        <dbReference type="EMBL" id="PRY17067.1"/>
    </source>
</evidence>
<keyword evidence="2" id="KW-1133">Transmembrane helix</keyword>
<feature type="transmembrane region" description="Helical" evidence="2">
    <location>
        <begin position="37"/>
        <end position="57"/>
    </location>
</feature>
<keyword evidence="4" id="KW-1185">Reference proteome</keyword>
<proteinExistence type="predicted"/>
<evidence type="ECO:0000256" key="1">
    <source>
        <dbReference type="SAM" id="MobiDB-lite"/>
    </source>
</evidence>
<gene>
    <name evidence="3" type="ORF">CLV37_10222</name>
</gene>
<feature type="compositionally biased region" description="Low complexity" evidence="1">
    <location>
        <begin position="158"/>
        <end position="167"/>
    </location>
</feature>
<dbReference type="AlphaFoldDB" id="A0A2T0R7D0"/>
<protein>
    <submittedName>
        <fullName evidence="3">Uncharacterized protein</fullName>
    </submittedName>
</protein>
<accession>A0A2T0R7D0</accession>
<name>A0A2T0R7D0_9ACTN</name>
<organism evidence="3 4">
    <name type="scientific">Kineococcus rhizosphaerae</name>
    <dbReference type="NCBI Taxonomy" id="559628"/>
    <lineage>
        <taxon>Bacteria</taxon>
        <taxon>Bacillati</taxon>
        <taxon>Actinomycetota</taxon>
        <taxon>Actinomycetes</taxon>
        <taxon>Kineosporiales</taxon>
        <taxon>Kineosporiaceae</taxon>
        <taxon>Kineococcus</taxon>
    </lineage>
</organism>
<evidence type="ECO:0000256" key="2">
    <source>
        <dbReference type="SAM" id="Phobius"/>
    </source>
</evidence>
<evidence type="ECO:0000313" key="4">
    <source>
        <dbReference type="Proteomes" id="UP000238083"/>
    </source>
</evidence>
<sequence>MKSPGARAGLEVGGSRVCTHRVASPGIVEAEPMTVEAVLVLVGVVLVVIALSTRAVLRLRRRAVPMTPCAQAGRKRSRARPRRCGRWGATRGCAGAAAGSEPAGDLLAHAPSARDVEGARQAGRPAAGWHDRSSGQLAQATPGDRPLLGETAPSSSTPPAGRALPAGRPRPGPPGTGAGASRRRGTSPPPRRFTGKLLTHAPRATYPPSKDDTSDRTHGAGGPMTTSPIGATPGRGTAIPHGQFAAQGVGHHRVHHHHVTVVALRGASPVGEGASCRLRRWMCARSC</sequence>
<feature type="region of interest" description="Disordered" evidence="1">
    <location>
        <begin position="70"/>
        <end position="232"/>
    </location>
</feature>
<feature type="compositionally biased region" description="Basic residues" evidence="1">
    <location>
        <begin position="73"/>
        <end position="85"/>
    </location>
</feature>
<dbReference type="EMBL" id="PVZF01000002">
    <property type="protein sequence ID" value="PRY17067.1"/>
    <property type="molecule type" value="Genomic_DNA"/>
</dbReference>
<dbReference type="Proteomes" id="UP000238083">
    <property type="component" value="Unassembled WGS sequence"/>
</dbReference>
<feature type="compositionally biased region" description="Low complexity" evidence="1">
    <location>
        <begin position="86"/>
        <end position="99"/>
    </location>
</feature>
<reference evidence="3 4" key="1">
    <citation type="submission" date="2018-03" db="EMBL/GenBank/DDBJ databases">
        <title>Genomic Encyclopedia of Archaeal and Bacterial Type Strains, Phase II (KMG-II): from individual species to whole genera.</title>
        <authorList>
            <person name="Goeker M."/>
        </authorList>
    </citation>
    <scope>NUCLEOTIDE SEQUENCE [LARGE SCALE GENOMIC DNA]</scope>
    <source>
        <strain evidence="3 4">DSM 19711</strain>
    </source>
</reference>
<feature type="compositionally biased region" description="Basic and acidic residues" evidence="1">
    <location>
        <begin position="209"/>
        <end position="218"/>
    </location>
</feature>